<dbReference type="EMBL" id="JBBNAF010000001">
    <property type="protein sequence ID" value="KAK9170305.1"/>
    <property type="molecule type" value="Genomic_DNA"/>
</dbReference>
<organism evidence="2 3">
    <name type="scientific">Stephania yunnanensis</name>
    <dbReference type="NCBI Taxonomy" id="152371"/>
    <lineage>
        <taxon>Eukaryota</taxon>
        <taxon>Viridiplantae</taxon>
        <taxon>Streptophyta</taxon>
        <taxon>Embryophyta</taxon>
        <taxon>Tracheophyta</taxon>
        <taxon>Spermatophyta</taxon>
        <taxon>Magnoliopsida</taxon>
        <taxon>Ranunculales</taxon>
        <taxon>Menispermaceae</taxon>
        <taxon>Menispermoideae</taxon>
        <taxon>Cissampelideae</taxon>
        <taxon>Stephania</taxon>
    </lineage>
</organism>
<feature type="compositionally biased region" description="Polar residues" evidence="1">
    <location>
        <begin position="395"/>
        <end position="425"/>
    </location>
</feature>
<evidence type="ECO:0000313" key="2">
    <source>
        <dbReference type="EMBL" id="KAK9170305.1"/>
    </source>
</evidence>
<gene>
    <name evidence="2" type="ORF">Syun_002445</name>
</gene>
<feature type="compositionally biased region" description="Polar residues" evidence="1">
    <location>
        <begin position="378"/>
        <end position="387"/>
    </location>
</feature>
<proteinExistence type="predicted"/>
<evidence type="ECO:0000313" key="3">
    <source>
        <dbReference type="Proteomes" id="UP001420932"/>
    </source>
</evidence>
<feature type="compositionally biased region" description="Low complexity" evidence="1">
    <location>
        <begin position="12"/>
        <end position="30"/>
    </location>
</feature>
<sequence>MAMESDPHHTNRPPSFLSFTPSPPRLVSLSTPPPPTPLRSSSSSSFSWVSLQGRLVGAEEATAARTVGGGLREGGPDVGFAWDLFSPLHRVLVVSVVAAAASCCREVSRLRRAVDLRDRVLLSMQQKLDDLCEQASLMKGWPETIDDDGSMKKKGQLDQLNPDTKSDETKVLSCGCVACDQHRVLTNGSECVQQSAGEEVLKYKMPFAVVTEQEERRMSDISWASSVTSTADIQMSSMAMQLDISNLQSECQEKDTIINQLAAVVNASEVAGSKRVAELEDVIRRKNMIITKMKKDMIVLEQQVMNLTRLRRASSTTATARQLPVMTDNLVYDMDSSSASSSSDSDSDSKHEVNITAAPEDHNICHKENESEAKKTHSLTSDKTPSAPSKPAMRNPTQQSVSPLRENTNNQRPYSASALKQSNHLQPMQLLREMGRMFDSDKRKLRLRGDGLR</sequence>
<dbReference type="Proteomes" id="UP001420932">
    <property type="component" value="Unassembled WGS sequence"/>
</dbReference>
<name>A0AAP0Q7F5_9MAGN</name>
<reference evidence="2 3" key="1">
    <citation type="submission" date="2024-01" db="EMBL/GenBank/DDBJ databases">
        <title>Genome assemblies of Stephania.</title>
        <authorList>
            <person name="Yang L."/>
        </authorList>
    </citation>
    <scope>NUCLEOTIDE SEQUENCE [LARGE SCALE GENOMIC DNA]</scope>
    <source>
        <strain evidence="2">YNDBR</strain>
        <tissue evidence="2">Leaf</tissue>
    </source>
</reference>
<evidence type="ECO:0000256" key="1">
    <source>
        <dbReference type="SAM" id="MobiDB-lite"/>
    </source>
</evidence>
<protein>
    <submittedName>
        <fullName evidence="2">Uncharacterized protein</fullName>
    </submittedName>
</protein>
<dbReference type="PANTHER" id="PTHR35507:SF1">
    <property type="entry name" value="TMF_TATA_BD DOMAIN-CONTAINING PROTEIN"/>
    <property type="match status" value="1"/>
</dbReference>
<feature type="region of interest" description="Disordered" evidence="1">
    <location>
        <begin position="1"/>
        <end position="44"/>
    </location>
</feature>
<dbReference type="AlphaFoldDB" id="A0AAP0Q7F5"/>
<keyword evidence="3" id="KW-1185">Reference proteome</keyword>
<feature type="region of interest" description="Disordered" evidence="1">
    <location>
        <begin position="370"/>
        <end position="425"/>
    </location>
</feature>
<accession>A0AAP0Q7F5</accession>
<comment type="caution">
    <text evidence="2">The sequence shown here is derived from an EMBL/GenBank/DDBJ whole genome shotgun (WGS) entry which is preliminary data.</text>
</comment>
<dbReference type="PANTHER" id="PTHR35507">
    <property type="entry name" value="OS09G0488600 PROTEIN"/>
    <property type="match status" value="1"/>
</dbReference>